<protein>
    <submittedName>
        <fullName evidence="1">Uncharacterized protein</fullName>
    </submittedName>
</protein>
<comment type="caution">
    <text evidence="1">The sequence shown here is derived from an EMBL/GenBank/DDBJ whole genome shotgun (WGS) entry which is preliminary data.</text>
</comment>
<organism evidence="1 2">
    <name type="scientific">Sinanodonta woodiana</name>
    <name type="common">Chinese pond mussel</name>
    <name type="synonym">Anodonta woodiana</name>
    <dbReference type="NCBI Taxonomy" id="1069815"/>
    <lineage>
        <taxon>Eukaryota</taxon>
        <taxon>Metazoa</taxon>
        <taxon>Spiralia</taxon>
        <taxon>Lophotrochozoa</taxon>
        <taxon>Mollusca</taxon>
        <taxon>Bivalvia</taxon>
        <taxon>Autobranchia</taxon>
        <taxon>Heteroconchia</taxon>
        <taxon>Palaeoheterodonta</taxon>
        <taxon>Unionida</taxon>
        <taxon>Unionoidea</taxon>
        <taxon>Unionidae</taxon>
        <taxon>Unioninae</taxon>
        <taxon>Sinanodonta</taxon>
    </lineage>
</organism>
<reference evidence="1 2" key="1">
    <citation type="submission" date="2024-11" db="EMBL/GenBank/DDBJ databases">
        <title>Chromosome-level genome assembly of the freshwater bivalve Anodonta woodiana.</title>
        <authorList>
            <person name="Chen X."/>
        </authorList>
    </citation>
    <scope>NUCLEOTIDE SEQUENCE [LARGE SCALE GENOMIC DNA]</scope>
    <source>
        <strain evidence="1">MN2024</strain>
        <tissue evidence="1">Gills</tissue>
    </source>
</reference>
<dbReference type="Proteomes" id="UP001634394">
    <property type="component" value="Unassembled WGS sequence"/>
</dbReference>
<dbReference type="AlphaFoldDB" id="A0ABD3WT76"/>
<proteinExistence type="predicted"/>
<evidence type="ECO:0000313" key="1">
    <source>
        <dbReference type="EMBL" id="KAL3875962.1"/>
    </source>
</evidence>
<keyword evidence="2" id="KW-1185">Reference proteome</keyword>
<gene>
    <name evidence="1" type="ORF">ACJMK2_033857</name>
</gene>
<feature type="non-terminal residue" evidence="1">
    <location>
        <position position="61"/>
    </location>
</feature>
<evidence type="ECO:0000313" key="2">
    <source>
        <dbReference type="Proteomes" id="UP001634394"/>
    </source>
</evidence>
<accession>A0ABD3WT76</accession>
<dbReference type="EMBL" id="JBJQND010000005">
    <property type="protein sequence ID" value="KAL3875962.1"/>
    <property type="molecule type" value="Genomic_DNA"/>
</dbReference>
<sequence length="61" mass="6600">MVPGVIDIQTKEMVVNIGNCSDADVNLHAKLPIGVCEPYEDISNSERVASINTNKENVSEV</sequence>
<name>A0ABD3WT76_SINWO</name>